<dbReference type="EMBL" id="LSMT01001643">
    <property type="protein sequence ID" value="PFX12030.1"/>
    <property type="molecule type" value="Genomic_DNA"/>
</dbReference>
<gene>
    <name evidence="1" type="ORF">AWC38_SpisGene24075</name>
</gene>
<keyword evidence="2" id="KW-1185">Reference proteome</keyword>
<evidence type="ECO:0000313" key="1">
    <source>
        <dbReference type="EMBL" id="PFX12030.1"/>
    </source>
</evidence>
<dbReference type="AlphaFoldDB" id="A0A2B4R6B3"/>
<dbReference type="Proteomes" id="UP000225706">
    <property type="component" value="Unassembled WGS sequence"/>
</dbReference>
<name>A0A2B4R6B3_STYPI</name>
<protein>
    <submittedName>
        <fullName evidence="1">Uncharacterized protein</fullName>
    </submittedName>
</protein>
<organism evidence="1 2">
    <name type="scientific">Stylophora pistillata</name>
    <name type="common">Smooth cauliflower coral</name>
    <dbReference type="NCBI Taxonomy" id="50429"/>
    <lineage>
        <taxon>Eukaryota</taxon>
        <taxon>Metazoa</taxon>
        <taxon>Cnidaria</taxon>
        <taxon>Anthozoa</taxon>
        <taxon>Hexacorallia</taxon>
        <taxon>Scleractinia</taxon>
        <taxon>Astrocoeniina</taxon>
        <taxon>Pocilloporidae</taxon>
        <taxon>Stylophora</taxon>
    </lineage>
</organism>
<proteinExistence type="predicted"/>
<evidence type="ECO:0000313" key="2">
    <source>
        <dbReference type="Proteomes" id="UP000225706"/>
    </source>
</evidence>
<comment type="caution">
    <text evidence="1">The sequence shown here is derived from an EMBL/GenBank/DDBJ whole genome shotgun (WGS) entry which is preliminary data.</text>
</comment>
<sequence length="151" mass="17477">MEEEETESAGQETNASATLMQVMAMEEPENEKSLPEELSPEEQIEILQARIKDLEKQVKDLHESKFGGENISNDPELLTFYKGFISKERFDRFYKWVEPYAKTIINWSQIQRGRGLELLIFGLSWQHITLLGPDQFSRKDLKLAQGSLIQV</sequence>
<accession>A0A2B4R6B3</accession>
<reference evidence="2" key="1">
    <citation type="journal article" date="2017" name="bioRxiv">
        <title>Comparative analysis of the genomes of Stylophora pistillata and Acropora digitifera provides evidence for extensive differences between species of corals.</title>
        <authorList>
            <person name="Voolstra C.R."/>
            <person name="Li Y."/>
            <person name="Liew Y.J."/>
            <person name="Baumgarten S."/>
            <person name="Zoccola D."/>
            <person name="Flot J.-F."/>
            <person name="Tambutte S."/>
            <person name="Allemand D."/>
            <person name="Aranda M."/>
        </authorList>
    </citation>
    <scope>NUCLEOTIDE SEQUENCE [LARGE SCALE GENOMIC DNA]</scope>
</reference>